<keyword evidence="2 8" id="KW-0812">Transmembrane</keyword>
<dbReference type="EMBL" id="CAJOBC010059753">
    <property type="protein sequence ID" value="CAF4205090.1"/>
    <property type="molecule type" value="Genomic_DNA"/>
</dbReference>
<evidence type="ECO:0000256" key="8">
    <source>
        <dbReference type="SAM" id="Phobius"/>
    </source>
</evidence>
<dbReference type="Proteomes" id="UP000682733">
    <property type="component" value="Unassembled WGS sequence"/>
</dbReference>
<dbReference type="Proteomes" id="UP000677228">
    <property type="component" value="Unassembled WGS sequence"/>
</dbReference>
<dbReference type="InterPro" id="IPR000276">
    <property type="entry name" value="GPCR_Rhodpsn"/>
</dbReference>
<comment type="subcellular location">
    <subcellularLocation>
        <location evidence="1">Membrane</location>
        <topology evidence="1">Multi-pass membrane protein</topology>
    </subcellularLocation>
</comment>
<evidence type="ECO:0000313" key="12">
    <source>
        <dbReference type="EMBL" id="CAF3675745.1"/>
    </source>
</evidence>
<dbReference type="GO" id="GO:0005886">
    <property type="term" value="C:plasma membrane"/>
    <property type="evidence" value="ECO:0007669"/>
    <property type="project" value="TreeGrafter"/>
</dbReference>
<dbReference type="EMBL" id="CAJNOK010003248">
    <property type="protein sequence ID" value="CAF0893950.1"/>
    <property type="molecule type" value="Genomic_DNA"/>
</dbReference>
<dbReference type="Pfam" id="PF00001">
    <property type="entry name" value="7tm_1"/>
    <property type="match status" value="1"/>
</dbReference>
<dbReference type="EMBL" id="CAJOBA010003249">
    <property type="protein sequence ID" value="CAF3675745.1"/>
    <property type="molecule type" value="Genomic_DNA"/>
</dbReference>
<evidence type="ECO:0000256" key="6">
    <source>
        <dbReference type="ARBA" id="ARBA00023170"/>
    </source>
</evidence>
<keyword evidence="4" id="KW-0297">G-protein coupled receptor</keyword>
<feature type="transmembrane region" description="Helical" evidence="8">
    <location>
        <begin position="68"/>
        <end position="92"/>
    </location>
</feature>
<evidence type="ECO:0000313" key="14">
    <source>
        <dbReference type="Proteomes" id="UP000663829"/>
    </source>
</evidence>
<dbReference type="Proteomes" id="UP000663829">
    <property type="component" value="Unassembled WGS sequence"/>
</dbReference>
<evidence type="ECO:0000313" key="13">
    <source>
        <dbReference type="EMBL" id="CAF4205090.1"/>
    </source>
</evidence>
<dbReference type="SUPFAM" id="SSF81321">
    <property type="entry name" value="Family A G protein-coupled receptor-like"/>
    <property type="match status" value="1"/>
</dbReference>
<feature type="domain" description="G-protein coupled receptors family 1 profile" evidence="9">
    <location>
        <begin position="1"/>
        <end position="234"/>
    </location>
</feature>
<accession>A0A815GNY6</accession>
<evidence type="ECO:0000256" key="7">
    <source>
        <dbReference type="ARBA" id="ARBA00023224"/>
    </source>
</evidence>
<keyword evidence="14" id="KW-1185">Reference proteome</keyword>
<feature type="transmembrane region" description="Helical" evidence="8">
    <location>
        <begin position="112"/>
        <end position="139"/>
    </location>
</feature>
<proteinExistence type="predicted"/>
<sequence>MKLFLQEHGNDLHNRSVFWCKFRYYVVYVLASASSSYIVLATIDRYAVSFSLNSKIRQMCQMKVARRLLCLPFVIWLIGYFHMLIWFDLIGYDDGNGNISIFCNTAEGFYTIFYSTFEIVCIGILPSSLMLIFGLLTIYNLRQSRQRIVTTSQAATSRILTTRQVQRDSQLLKMLLIQVIFSIICELTSMIGDSYDTIVAYLQRTDRQVAIDSLFTQICRYFFYANYCKSFYLFTMASPLFRKTFKMFVIKKLFRYDYLGSKIGTSNAAIKDRPQTQLPAIIKAAYQNEK</sequence>
<evidence type="ECO:0000313" key="11">
    <source>
        <dbReference type="EMBL" id="CAF1342703.1"/>
    </source>
</evidence>
<evidence type="ECO:0000313" key="10">
    <source>
        <dbReference type="EMBL" id="CAF0893950.1"/>
    </source>
</evidence>
<evidence type="ECO:0000256" key="5">
    <source>
        <dbReference type="ARBA" id="ARBA00023136"/>
    </source>
</evidence>
<dbReference type="Gene3D" id="1.20.1070.10">
    <property type="entry name" value="Rhodopsin 7-helix transmembrane proteins"/>
    <property type="match status" value="1"/>
</dbReference>
<name>A0A815GNY6_9BILA</name>
<evidence type="ECO:0000256" key="1">
    <source>
        <dbReference type="ARBA" id="ARBA00004141"/>
    </source>
</evidence>
<dbReference type="PROSITE" id="PS50262">
    <property type="entry name" value="G_PROTEIN_RECEP_F1_2"/>
    <property type="match status" value="1"/>
</dbReference>
<protein>
    <recommendedName>
        <fullName evidence="9">G-protein coupled receptors family 1 profile domain-containing protein</fullName>
    </recommendedName>
</protein>
<dbReference type="AlphaFoldDB" id="A0A815GNY6"/>
<gene>
    <name evidence="11" type="ORF">GPM918_LOCUS30510</name>
    <name evidence="10" type="ORF">OVA965_LOCUS9272</name>
    <name evidence="13" type="ORF">SRO942_LOCUS31127</name>
    <name evidence="12" type="ORF">TMI583_LOCUS9268</name>
</gene>
<keyword evidence="5 8" id="KW-0472">Membrane</keyword>
<dbReference type="OrthoDB" id="9997590at2759"/>
<dbReference type="EMBL" id="CAJNOQ010014493">
    <property type="protein sequence ID" value="CAF1342703.1"/>
    <property type="molecule type" value="Genomic_DNA"/>
</dbReference>
<evidence type="ECO:0000259" key="9">
    <source>
        <dbReference type="PROSITE" id="PS50262"/>
    </source>
</evidence>
<organism evidence="11 14">
    <name type="scientific">Didymodactylos carnosus</name>
    <dbReference type="NCBI Taxonomy" id="1234261"/>
    <lineage>
        <taxon>Eukaryota</taxon>
        <taxon>Metazoa</taxon>
        <taxon>Spiralia</taxon>
        <taxon>Gnathifera</taxon>
        <taxon>Rotifera</taxon>
        <taxon>Eurotatoria</taxon>
        <taxon>Bdelloidea</taxon>
        <taxon>Philodinida</taxon>
        <taxon>Philodinidae</taxon>
        <taxon>Didymodactylos</taxon>
    </lineage>
</organism>
<keyword evidence="6" id="KW-0675">Receptor</keyword>
<dbReference type="GO" id="GO:0004930">
    <property type="term" value="F:G protein-coupled receptor activity"/>
    <property type="evidence" value="ECO:0007669"/>
    <property type="project" value="UniProtKB-KW"/>
</dbReference>
<comment type="caution">
    <text evidence="11">The sequence shown here is derived from an EMBL/GenBank/DDBJ whole genome shotgun (WGS) entry which is preliminary data.</text>
</comment>
<dbReference type="PANTHER" id="PTHR24243">
    <property type="entry name" value="G-PROTEIN COUPLED RECEPTOR"/>
    <property type="match status" value="1"/>
</dbReference>
<evidence type="ECO:0000256" key="4">
    <source>
        <dbReference type="ARBA" id="ARBA00023040"/>
    </source>
</evidence>
<dbReference type="Proteomes" id="UP000681722">
    <property type="component" value="Unassembled WGS sequence"/>
</dbReference>
<keyword evidence="3 8" id="KW-1133">Transmembrane helix</keyword>
<dbReference type="InterPro" id="IPR017452">
    <property type="entry name" value="GPCR_Rhodpsn_7TM"/>
</dbReference>
<evidence type="ECO:0000256" key="3">
    <source>
        <dbReference type="ARBA" id="ARBA00022989"/>
    </source>
</evidence>
<keyword evidence="7" id="KW-0807">Transducer</keyword>
<reference evidence="11" key="1">
    <citation type="submission" date="2021-02" db="EMBL/GenBank/DDBJ databases">
        <authorList>
            <person name="Nowell W R."/>
        </authorList>
    </citation>
    <scope>NUCLEOTIDE SEQUENCE</scope>
</reference>
<dbReference type="PANTHER" id="PTHR24243:SF230">
    <property type="entry name" value="G-PROTEIN COUPLED RECEPTORS FAMILY 1 PROFILE DOMAIN-CONTAINING PROTEIN"/>
    <property type="match status" value="1"/>
</dbReference>
<feature type="transmembrane region" description="Helical" evidence="8">
    <location>
        <begin position="25"/>
        <end position="47"/>
    </location>
</feature>
<evidence type="ECO:0000256" key="2">
    <source>
        <dbReference type="ARBA" id="ARBA00022692"/>
    </source>
</evidence>